<feature type="domain" description="Aminoglycoside phosphotransferase" evidence="10">
    <location>
        <begin position="64"/>
        <end position="248"/>
    </location>
</feature>
<sequence length="256" mass="27220">MTYRPLAAAPEADVEVPEPVAEYAAGRGADGERLVPVWLNQLGGLTFRLRLPSGGVEYAKWSPASAGVDLEDEAERLAWAAPFTPVPRPLHSARHDDGAQLLVTAAVPGEAAVSPRWIARPDQAARAIGAGLRALHDALPVEDCPFDWSLASRLTDAKDPARGRELAGAAPGVDRLVVCHGDACAPNTLIGADGYWSAHVDLGALGIADFWADLSIAAWSTVWNYGPGFEGLVYAGYGVEPDAERIAFYREVWDAT</sequence>
<dbReference type="AlphaFoldDB" id="A0A4Q8AH28"/>
<dbReference type="Pfam" id="PF01636">
    <property type="entry name" value="APH"/>
    <property type="match status" value="1"/>
</dbReference>
<dbReference type="Proteomes" id="UP000292685">
    <property type="component" value="Unassembled WGS sequence"/>
</dbReference>
<name>A0A4Q8AH28_9MICC</name>
<evidence type="ECO:0000256" key="7">
    <source>
        <dbReference type="PIRNR" id="PIRNR000706"/>
    </source>
</evidence>
<evidence type="ECO:0000313" key="11">
    <source>
        <dbReference type="EMBL" id="RZU63614.1"/>
    </source>
</evidence>
<dbReference type="GO" id="GO:0005524">
    <property type="term" value="F:ATP binding"/>
    <property type="evidence" value="ECO:0007669"/>
    <property type="project" value="UniProtKB-KW"/>
</dbReference>
<organism evidence="11 12">
    <name type="scientific">Zhihengliuella halotolerans</name>
    <dbReference type="NCBI Taxonomy" id="370736"/>
    <lineage>
        <taxon>Bacteria</taxon>
        <taxon>Bacillati</taxon>
        <taxon>Actinomycetota</taxon>
        <taxon>Actinomycetes</taxon>
        <taxon>Micrococcales</taxon>
        <taxon>Micrococcaceae</taxon>
        <taxon>Zhihengliuella</taxon>
    </lineage>
</organism>
<proteinExistence type="inferred from homology"/>
<comment type="similarity">
    <text evidence="1 7">Belongs to the aminoglycoside phosphotransferase family.</text>
</comment>
<dbReference type="EMBL" id="SHLA01000001">
    <property type="protein sequence ID" value="RZU63614.1"/>
    <property type="molecule type" value="Genomic_DNA"/>
</dbReference>
<evidence type="ECO:0000256" key="5">
    <source>
        <dbReference type="ARBA" id="ARBA00022840"/>
    </source>
</evidence>
<gene>
    <name evidence="11" type="ORF">EV380_3235</name>
</gene>
<dbReference type="GO" id="GO:0016773">
    <property type="term" value="F:phosphotransferase activity, alcohol group as acceptor"/>
    <property type="evidence" value="ECO:0007669"/>
    <property type="project" value="InterPro"/>
</dbReference>
<dbReference type="Gene3D" id="3.90.1200.10">
    <property type="match status" value="2"/>
</dbReference>
<evidence type="ECO:0000256" key="4">
    <source>
        <dbReference type="ARBA" id="ARBA00022777"/>
    </source>
</evidence>
<accession>A0A4Q8AH28</accession>
<dbReference type="SUPFAM" id="SSF56112">
    <property type="entry name" value="Protein kinase-like (PK-like)"/>
    <property type="match status" value="1"/>
</dbReference>
<dbReference type="RefSeq" id="WP_130451955.1">
    <property type="nucleotide sequence ID" value="NZ_SHLA01000001.1"/>
</dbReference>
<evidence type="ECO:0000256" key="3">
    <source>
        <dbReference type="ARBA" id="ARBA00022741"/>
    </source>
</evidence>
<dbReference type="GO" id="GO:0046872">
    <property type="term" value="F:metal ion binding"/>
    <property type="evidence" value="ECO:0007669"/>
    <property type="project" value="UniProtKB-KW"/>
</dbReference>
<dbReference type="InterPro" id="IPR011009">
    <property type="entry name" value="Kinase-like_dom_sf"/>
</dbReference>
<keyword evidence="3 7" id="KW-0547">Nucleotide-binding</keyword>
<dbReference type="Gene3D" id="3.30.200.20">
    <property type="entry name" value="Phosphorylase Kinase, domain 1"/>
    <property type="match status" value="1"/>
</dbReference>
<keyword evidence="9" id="KW-0479">Metal-binding</keyword>
<evidence type="ECO:0000256" key="6">
    <source>
        <dbReference type="ARBA" id="ARBA00023251"/>
    </source>
</evidence>
<feature type="active site" description="Proton acceptor" evidence="8">
    <location>
        <position position="182"/>
    </location>
</feature>
<keyword evidence="6 7" id="KW-0046">Antibiotic resistance</keyword>
<dbReference type="OrthoDB" id="3806873at2"/>
<keyword evidence="2 7" id="KW-0808">Transferase</keyword>
<evidence type="ECO:0000259" key="10">
    <source>
        <dbReference type="Pfam" id="PF01636"/>
    </source>
</evidence>
<evidence type="ECO:0000256" key="1">
    <source>
        <dbReference type="ARBA" id="ARBA00006219"/>
    </source>
</evidence>
<keyword evidence="12" id="KW-1185">Reference proteome</keyword>
<dbReference type="GO" id="GO:0016301">
    <property type="term" value="F:kinase activity"/>
    <property type="evidence" value="ECO:0007669"/>
    <property type="project" value="UniProtKB-KW"/>
</dbReference>
<protein>
    <submittedName>
        <fullName evidence="11">Kanamycin kinase</fullName>
    </submittedName>
</protein>
<evidence type="ECO:0000256" key="8">
    <source>
        <dbReference type="PIRSR" id="PIRSR000706-1"/>
    </source>
</evidence>
<keyword evidence="5 7" id="KW-0067">ATP-binding</keyword>
<dbReference type="CDD" id="cd05150">
    <property type="entry name" value="APH"/>
    <property type="match status" value="1"/>
</dbReference>
<dbReference type="InterPro" id="IPR002575">
    <property type="entry name" value="Aminoglycoside_PTrfase"/>
</dbReference>
<evidence type="ECO:0000256" key="2">
    <source>
        <dbReference type="ARBA" id="ARBA00022679"/>
    </source>
</evidence>
<reference evidence="11 12" key="1">
    <citation type="submission" date="2019-02" db="EMBL/GenBank/DDBJ databases">
        <title>Sequencing the genomes of 1000 actinobacteria strains.</title>
        <authorList>
            <person name="Klenk H.-P."/>
        </authorList>
    </citation>
    <scope>NUCLEOTIDE SEQUENCE [LARGE SCALE GENOMIC DNA]</scope>
    <source>
        <strain evidence="11 12">DSM 17364</strain>
    </source>
</reference>
<dbReference type="InterPro" id="IPR024165">
    <property type="entry name" value="Kan/Strep_kinase"/>
</dbReference>
<evidence type="ECO:0000313" key="12">
    <source>
        <dbReference type="Proteomes" id="UP000292685"/>
    </source>
</evidence>
<comment type="caution">
    <text evidence="11">The sequence shown here is derived from an EMBL/GenBank/DDBJ whole genome shotgun (WGS) entry which is preliminary data.</text>
</comment>
<dbReference type="GO" id="GO:0046677">
    <property type="term" value="P:response to antibiotic"/>
    <property type="evidence" value="ECO:0007669"/>
    <property type="project" value="UniProtKB-KW"/>
</dbReference>
<evidence type="ECO:0000256" key="9">
    <source>
        <dbReference type="PIRSR" id="PIRSR000706-2"/>
    </source>
</evidence>
<keyword evidence="4 7" id="KW-0418">Kinase</keyword>
<feature type="binding site" evidence="9">
    <location>
        <position position="201"/>
    </location>
    <ligand>
        <name>Mg(2+)</name>
        <dbReference type="ChEBI" id="CHEBI:18420"/>
    </ligand>
</feature>
<feature type="binding site" evidence="9">
    <location>
        <position position="187"/>
    </location>
    <ligand>
        <name>Mg(2+)</name>
        <dbReference type="ChEBI" id="CHEBI:18420"/>
    </ligand>
</feature>
<dbReference type="PIRSF" id="PIRSF000706">
    <property type="entry name" value="Kanamycin_kin"/>
    <property type="match status" value="1"/>
</dbReference>
<keyword evidence="9" id="KW-0460">Magnesium</keyword>